<evidence type="ECO:0000256" key="8">
    <source>
        <dbReference type="SAM" id="MobiDB-lite"/>
    </source>
</evidence>
<dbReference type="KEGG" id="smo:SELMODRAFT_404126"/>
<dbReference type="Gramene" id="EFJ35848">
    <property type="protein sequence ID" value="EFJ35848"/>
    <property type="gene ID" value="SELMODRAFT_404126"/>
</dbReference>
<comment type="similarity">
    <text evidence="2">Belongs to the CFAP157 family.</text>
</comment>
<dbReference type="Proteomes" id="UP000001514">
    <property type="component" value="Unassembled WGS sequence"/>
</dbReference>
<dbReference type="InterPro" id="IPR038844">
    <property type="entry name" value="CFAP157"/>
</dbReference>
<organism evidence="10">
    <name type="scientific">Selaginella moellendorffii</name>
    <name type="common">Spikemoss</name>
    <dbReference type="NCBI Taxonomy" id="88036"/>
    <lineage>
        <taxon>Eukaryota</taxon>
        <taxon>Viridiplantae</taxon>
        <taxon>Streptophyta</taxon>
        <taxon>Embryophyta</taxon>
        <taxon>Tracheophyta</taxon>
        <taxon>Lycopodiopsida</taxon>
        <taxon>Selaginellales</taxon>
        <taxon>Selaginellaceae</taxon>
        <taxon>Selaginella</taxon>
    </lineage>
</organism>
<dbReference type="GO" id="GO:0008017">
    <property type="term" value="F:microtubule binding"/>
    <property type="evidence" value="ECO:0000318"/>
    <property type="project" value="GO_Central"/>
</dbReference>
<evidence type="ECO:0000256" key="2">
    <source>
        <dbReference type="ARBA" id="ARBA00010841"/>
    </source>
</evidence>
<dbReference type="PANTHER" id="PTHR31954:SF1">
    <property type="entry name" value="CILIA- AND FLAGELLA-ASSOCIATED PROTEIN 157"/>
    <property type="match status" value="1"/>
</dbReference>
<evidence type="ECO:0000256" key="4">
    <source>
        <dbReference type="ARBA" id="ARBA00023054"/>
    </source>
</evidence>
<evidence type="ECO:0000256" key="6">
    <source>
        <dbReference type="ARBA" id="ARBA00023273"/>
    </source>
</evidence>
<gene>
    <name evidence="9" type="ORF">SELMODRAFT_404126</name>
</gene>
<dbReference type="HOGENOM" id="CLU_604697_0_0_1"/>
<reference evidence="9 10" key="1">
    <citation type="journal article" date="2011" name="Science">
        <title>The Selaginella genome identifies genetic changes associated with the evolution of vascular plants.</title>
        <authorList>
            <person name="Banks J.A."/>
            <person name="Nishiyama T."/>
            <person name="Hasebe M."/>
            <person name="Bowman J.L."/>
            <person name="Gribskov M."/>
            <person name="dePamphilis C."/>
            <person name="Albert V.A."/>
            <person name="Aono N."/>
            <person name="Aoyama T."/>
            <person name="Ambrose B.A."/>
            <person name="Ashton N.W."/>
            <person name="Axtell M.J."/>
            <person name="Barker E."/>
            <person name="Barker M.S."/>
            <person name="Bennetzen J.L."/>
            <person name="Bonawitz N.D."/>
            <person name="Chapple C."/>
            <person name="Cheng C."/>
            <person name="Correa L.G."/>
            <person name="Dacre M."/>
            <person name="DeBarry J."/>
            <person name="Dreyer I."/>
            <person name="Elias M."/>
            <person name="Engstrom E.M."/>
            <person name="Estelle M."/>
            <person name="Feng L."/>
            <person name="Finet C."/>
            <person name="Floyd S.K."/>
            <person name="Frommer W.B."/>
            <person name="Fujita T."/>
            <person name="Gramzow L."/>
            <person name="Gutensohn M."/>
            <person name="Harholt J."/>
            <person name="Hattori M."/>
            <person name="Heyl A."/>
            <person name="Hirai T."/>
            <person name="Hiwatashi Y."/>
            <person name="Ishikawa M."/>
            <person name="Iwata M."/>
            <person name="Karol K.G."/>
            <person name="Koehler B."/>
            <person name="Kolukisaoglu U."/>
            <person name="Kubo M."/>
            <person name="Kurata T."/>
            <person name="Lalonde S."/>
            <person name="Li K."/>
            <person name="Li Y."/>
            <person name="Litt A."/>
            <person name="Lyons E."/>
            <person name="Manning G."/>
            <person name="Maruyama T."/>
            <person name="Michael T.P."/>
            <person name="Mikami K."/>
            <person name="Miyazaki S."/>
            <person name="Morinaga S."/>
            <person name="Murata T."/>
            <person name="Mueller-Roeber B."/>
            <person name="Nelson D.R."/>
            <person name="Obara M."/>
            <person name="Oguri Y."/>
            <person name="Olmstead R.G."/>
            <person name="Onodera N."/>
            <person name="Petersen B.L."/>
            <person name="Pils B."/>
            <person name="Prigge M."/>
            <person name="Rensing S.A."/>
            <person name="Riano-Pachon D.M."/>
            <person name="Roberts A.W."/>
            <person name="Sato Y."/>
            <person name="Scheller H.V."/>
            <person name="Schulz B."/>
            <person name="Schulz C."/>
            <person name="Shakirov E.V."/>
            <person name="Shibagaki N."/>
            <person name="Shinohara N."/>
            <person name="Shippen D.E."/>
            <person name="Soerensen I."/>
            <person name="Sotooka R."/>
            <person name="Sugimoto N."/>
            <person name="Sugita M."/>
            <person name="Sumikawa N."/>
            <person name="Tanurdzic M."/>
            <person name="Theissen G."/>
            <person name="Ulvskov P."/>
            <person name="Wakazuki S."/>
            <person name="Weng J.K."/>
            <person name="Willats W.W."/>
            <person name="Wipf D."/>
            <person name="Wolf P.G."/>
            <person name="Yang L."/>
            <person name="Zimmer A.D."/>
            <person name="Zhu Q."/>
            <person name="Mitros T."/>
            <person name="Hellsten U."/>
            <person name="Loque D."/>
            <person name="Otillar R."/>
            <person name="Salamov A."/>
            <person name="Schmutz J."/>
            <person name="Shapiro H."/>
            <person name="Lindquist E."/>
            <person name="Lucas S."/>
            <person name="Rokhsar D."/>
            <person name="Grigoriev I.V."/>
        </authorList>
    </citation>
    <scope>NUCLEOTIDE SEQUENCE [LARGE SCALE GENOMIC DNA]</scope>
</reference>
<name>D8QUC9_SELML</name>
<feature type="coiled-coil region" evidence="7">
    <location>
        <begin position="71"/>
        <end position="187"/>
    </location>
</feature>
<feature type="region of interest" description="Disordered" evidence="8">
    <location>
        <begin position="468"/>
        <end position="492"/>
    </location>
</feature>
<evidence type="ECO:0000313" key="10">
    <source>
        <dbReference type="Proteomes" id="UP000001514"/>
    </source>
</evidence>
<keyword evidence="5" id="KW-0969">Cilium</keyword>
<feature type="coiled-coil region" evidence="7">
    <location>
        <begin position="232"/>
        <end position="323"/>
    </location>
</feature>
<protein>
    <recommendedName>
        <fullName evidence="3">Cilia- and flagella-associated protein 157</fullName>
    </recommendedName>
</protein>
<evidence type="ECO:0000256" key="5">
    <source>
        <dbReference type="ARBA" id="ARBA00023069"/>
    </source>
</evidence>
<dbReference type="EMBL" id="GL377567">
    <property type="protein sequence ID" value="EFJ35848.1"/>
    <property type="molecule type" value="Genomic_DNA"/>
</dbReference>
<dbReference type="eggNOG" id="ENOG502R31A">
    <property type="taxonomic scope" value="Eukaryota"/>
</dbReference>
<comment type="subcellular location">
    <subcellularLocation>
        <location evidence="1">Cell projection</location>
        <location evidence="1">Cilium</location>
    </subcellularLocation>
</comment>
<evidence type="ECO:0000313" key="9">
    <source>
        <dbReference type="EMBL" id="EFJ35848.1"/>
    </source>
</evidence>
<accession>D8QUC9</accession>
<proteinExistence type="inferred from homology"/>
<dbReference type="AlphaFoldDB" id="D8QUC9"/>
<dbReference type="PANTHER" id="PTHR31954">
    <property type="entry name" value="CILIA- AND FLAGELLA-ASSOCIATED PROTEIN 157"/>
    <property type="match status" value="1"/>
</dbReference>
<sequence>MPPKEGEKDELDVVKGEIQAKDLQILCSNDKIARLEERAFNLGSVIKETRRQAEDRDKILEDQIGALTRDAKEFDRRSEEMEQIIETLKKERAESHAALLAELNELKTTHRIQVEAIQKELDDAHNLIQAVKEFTLRRATIEKEIQTLKNQLSKEKKQHQEALNDVERVAQQERERLRKEMAVKIEETKLLMIKQTEEQLHVKTKRTILENEQLAKEVAYHIRQTELLVLKNGQLQHENNELEDKMLAAKELEEELARKNHSYQKASRILLFKLQEQHLAANIEAIEEMDELKHLINRNEQLKAEIQKEHQDLEKLKAAIEEKTKCAESVGAAEEAVKFLYLALEDVELEELANVDEDTSLIPEDGVDLNTPTNHLDLLPIQQRQDFLKHLLRTAISLRVMMQKAISSDTAPKGQPSVFGSWSHVLYEGQEDKPRISVEDILAFQVDTNDLDNAGPPRRVSCAIQTNDEWEPTPDSLPPADEQHSFRSSSSCIGPERKRINIVNLELHQHSTRMIFALANSNNCDKTFIML</sequence>
<dbReference type="OMA" id="PREANMT"/>
<keyword evidence="10" id="KW-1185">Reference proteome</keyword>
<dbReference type="InParanoid" id="D8QUC9"/>
<evidence type="ECO:0000256" key="3">
    <source>
        <dbReference type="ARBA" id="ARBA00014087"/>
    </source>
</evidence>
<dbReference type="GO" id="GO:0036064">
    <property type="term" value="C:ciliary basal body"/>
    <property type="evidence" value="ECO:0000318"/>
    <property type="project" value="GO_Central"/>
</dbReference>
<evidence type="ECO:0000256" key="1">
    <source>
        <dbReference type="ARBA" id="ARBA00004138"/>
    </source>
</evidence>
<keyword evidence="6" id="KW-0966">Cell projection</keyword>
<evidence type="ECO:0000256" key="7">
    <source>
        <dbReference type="SAM" id="Coils"/>
    </source>
</evidence>
<keyword evidence="4 7" id="KW-0175">Coiled coil</keyword>